<keyword evidence="2" id="KW-0805">Transcription regulation</keyword>
<evidence type="ECO:0000256" key="2">
    <source>
        <dbReference type="ARBA" id="ARBA00023015"/>
    </source>
</evidence>
<dbReference type="Gene3D" id="1.10.10.10">
    <property type="entry name" value="Winged helix-like DNA-binding domain superfamily/Winged helix DNA-binding domain"/>
    <property type="match status" value="1"/>
</dbReference>
<dbReference type="InterPro" id="IPR000847">
    <property type="entry name" value="LysR_HTH_N"/>
</dbReference>
<dbReference type="InterPro" id="IPR005119">
    <property type="entry name" value="LysR_subst-bd"/>
</dbReference>
<dbReference type="EMBL" id="CYZR01000003">
    <property type="protein sequence ID" value="CUN81455.1"/>
    <property type="molecule type" value="Genomic_DNA"/>
</dbReference>
<dbReference type="RefSeq" id="WP_055258534.1">
    <property type="nucleotide sequence ID" value="NZ_CABIXL010000003.1"/>
</dbReference>
<dbReference type="PANTHER" id="PTHR30126:SF39">
    <property type="entry name" value="HTH-TYPE TRANSCRIPTIONAL REGULATOR CYSL"/>
    <property type="match status" value="1"/>
</dbReference>
<proteinExistence type="inferred from homology"/>
<keyword evidence="7" id="KW-1185">Reference proteome</keyword>
<protein>
    <submittedName>
        <fullName evidence="6">HTH-type transcriptional regulator gltC</fullName>
    </submittedName>
</protein>
<dbReference type="SUPFAM" id="SSF53850">
    <property type="entry name" value="Periplasmic binding protein-like II"/>
    <property type="match status" value="1"/>
</dbReference>
<dbReference type="Proteomes" id="UP000095488">
    <property type="component" value="Unassembled WGS sequence"/>
</dbReference>
<evidence type="ECO:0000256" key="1">
    <source>
        <dbReference type="ARBA" id="ARBA00009437"/>
    </source>
</evidence>
<evidence type="ECO:0000313" key="6">
    <source>
        <dbReference type="EMBL" id="CUN81455.1"/>
    </source>
</evidence>
<evidence type="ECO:0000256" key="4">
    <source>
        <dbReference type="ARBA" id="ARBA00023163"/>
    </source>
</evidence>
<sequence>MNLNQLYYFKTVAKLEHFRNAAKELHISQPSLSYSISALEDELGTKLFEKQGRCIKLTKYGKIFLNYVEKSLDTLELGEEKLKKFTSNTKGNIDIAYVAPLSSYYIPKAVRNFLEKDENKDVTFTFKQELTTEVVEGLKSSKYDIGFCSFVKEEPSIIFEPILKQELVLIVPNNHKLSKLKSINIEEVQNYPLVTYNKNSGLGKFTSKLFKDCNVNPKIIFECEDENAIAGLVAENFGIAVVAKIPQLNNFNVKQISINNIKQNRYIYLAYLKDRYFPHAINTFIKHVKNLELSI</sequence>
<comment type="caution">
    <text evidence="6">The sequence shown here is derived from an EMBL/GenBank/DDBJ whole genome shotgun (WGS) entry which is preliminary data.</text>
</comment>
<dbReference type="SUPFAM" id="SSF46785">
    <property type="entry name" value="Winged helix' DNA-binding domain"/>
    <property type="match status" value="1"/>
</dbReference>
<dbReference type="InterPro" id="IPR036388">
    <property type="entry name" value="WH-like_DNA-bd_sf"/>
</dbReference>
<dbReference type="Pfam" id="PF03466">
    <property type="entry name" value="LysR_substrate"/>
    <property type="match status" value="1"/>
</dbReference>
<dbReference type="PANTHER" id="PTHR30126">
    <property type="entry name" value="HTH-TYPE TRANSCRIPTIONAL REGULATOR"/>
    <property type="match status" value="1"/>
</dbReference>
<keyword evidence="4" id="KW-0804">Transcription</keyword>
<organism evidence="6 7">
    <name type="scientific">Sarcina ventriculi</name>
    <name type="common">Clostridium ventriculi</name>
    <dbReference type="NCBI Taxonomy" id="1267"/>
    <lineage>
        <taxon>Bacteria</taxon>
        <taxon>Bacillati</taxon>
        <taxon>Bacillota</taxon>
        <taxon>Clostridia</taxon>
        <taxon>Eubacteriales</taxon>
        <taxon>Clostridiaceae</taxon>
        <taxon>Sarcina</taxon>
    </lineage>
</organism>
<dbReference type="PRINTS" id="PR00039">
    <property type="entry name" value="HTHLYSR"/>
</dbReference>
<keyword evidence="3" id="KW-0238">DNA-binding</keyword>
<name>A0ABM9UPU8_SARVE</name>
<evidence type="ECO:0000313" key="7">
    <source>
        <dbReference type="Proteomes" id="UP000095488"/>
    </source>
</evidence>
<dbReference type="PROSITE" id="PS50931">
    <property type="entry name" value="HTH_LYSR"/>
    <property type="match status" value="1"/>
</dbReference>
<dbReference type="Pfam" id="PF00126">
    <property type="entry name" value="HTH_1"/>
    <property type="match status" value="1"/>
</dbReference>
<evidence type="ECO:0000259" key="5">
    <source>
        <dbReference type="PROSITE" id="PS50931"/>
    </source>
</evidence>
<accession>A0ABM9UPU8</accession>
<reference evidence="6 7" key="1">
    <citation type="submission" date="2015-09" db="EMBL/GenBank/DDBJ databases">
        <authorList>
            <consortium name="Pathogen Informatics"/>
        </authorList>
    </citation>
    <scope>NUCLEOTIDE SEQUENCE [LARGE SCALE GENOMIC DNA]</scope>
    <source>
        <strain evidence="6 7">2789STDY5834858</strain>
    </source>
</reference>
<gene>
    <name evidence="6" type="primary">gltC_1</name>
    <name evidence="6" type="ORF">ERS852473_01166</name>
</gene>
<evidence type="ECO:0000256" key="3">
    <source>
        <dbReference type="ARBA" id="ARBA00023125"/>
    </source>
</evidence>
<comment type="similarity">
    <text evidence="1">Belongs to the LysR transcriptional regulatory family.</text>
</comment>
<feature type="domain" description="HTH lysR-type" evidence="5">
    <location>
        <begin position="1"/>
        <end position="58"/>
    </location>
</feature>
<dbReference type="InterPro" id="IPR036390">
    <property type="entry name" value="WH_DNA-bd_sf"/>
</dbReference>
<dbReference type="Gene3D" id="3.40.190.290">
    <property type="match status" value="1"/>
</dbReference>